<keyword evidence="8" id="KW-1185">Reference proteome</keyword>
<evidence type="ECO:0000313" key="8">
    <source>
        <dbReference type="Proteomes" id="UP000463470"/>
    </source>
</evidence>
<evidence type="ECO:0000313" key="7">
    <source>
        <dbReference type="EMBL" id="MZP31201.1"/>
    </source>
</evidence>
<dbReference type="PROSITE" id="PS50111">
    <property type="entry name" value="CHEMOTAXIS_TRANSDUC_2"/>
    <property type="match status" value="1"/>
</dbReference>
<evidence type="ECO:0000256" key="3">
    <source>
        <dbReference type="PROSITE-ProRule" id="PRU00284"/>
    </source>
</evidence>
<dbReference type="EMBL" id="WXEY01000028">
    <property type="protein sequence ID" value="MZP31201.1"/>
    <property type="molecule type" value="Genomic_DNA"/>
</dbReference>
<comment type="caution">
    <text evidence="7">The sequence shown here is derived from an EMBL/GenBank/DDBJ whole genome shotgun (WGS) entry which is preliminary data.</text>
</comment>
<reference evidence="7 8" key="1">
    <citation type="submission" date="2020-01" db="EMBL/GenBank/DDBJ databases">
        <title>Whole-genome sequence of Heliobacterium undosum DSM 13378.</title>
        <authorList>
            <person name="Kyndt J.A."/>
            <person name="Meyer T.E."/>
        </authorList>
    </citation>
    <scope>NUCLEOTIDE SEQUENCE [LARGE SCALE GENOMIC DNA]</scope>
    <source>
        <strain evidence="7 8">DSM 13378</strain>
    </source>
</reference>
<dbReference type="SMART" id="SM00304">
    <property type="entry name" value="HAMP"/>
    <property type="match status" value="1"/>
</dbReference>
<gene>
    <name evidence="7" type="ORF">GTO91_15950</name>
</gene>
<dbReference type="SUPFAM" id="SSF58104">
    <property type="entry name" value="Methyl-accepting chemotaxis protein (MCP) signaling domain"/>
    <property type="match status" value="1"/>
</dbReference>
<dbReference type="Pfam" id="PF00015">
    <property type="entry name" value="MCPsignal"/>
    <property type="match status" value="1"/>
</dbReference>
<dbReference type="CDD" id="cd12912">
    <property type="entry name" value="PDC2_MCP_like"/>
    <property type="match status" value="1"/>
</dbReference>
<dbReference type="InterPro" id="IPR004089">
    <property type="entry name" value="MCPsignal_dom"/>
</dbReference>
<comment type="similarity">
    <text evidence="2">Belongs to the methyl-accepting chemotaxis (MCP) protein family.</text>
</comment>
<evidence type="ECO:0000256" key="2">
    <source>
        <dbReference type="ARBA" id="ARBA00029447"/>
    </source>
</evidence>
<keyword evidence="4" id="KW-1133">Transmembrane helix</keyword>
<name>A0A845LE58_9FIRM</name>
<dbReference type="CDD" id="cd06225">
    <property type="entry name" value="HAMP"/>
    <property type="match status" value="1"/>
</dbReference>
<dbReference type="CDD" id="cd11386">
    <property type="entry name" value="MCP_signal"/>
    <property type="match status" value="1"/>
</dbReference>
<dbReference type="GO" id="GO:0007165">
    <property type="term" value="P:signal transduction"/>
    <property type="evidence" value="ECO:0007669"/>
    <property type="project" value="UniProtKB-KW"/>
</dbReference>
<feature type="domain" description="HAMP" evidence="6">
    <location>
        <begin position="325"/>
        <end position="377"/>
    </location>
</feature>
<dbReference type="InterPro" id="IPR003660">
    <property type="entry name" value="HAMP_dom"/>
</dbReference>
<dbReference type="Pfam" id="PF17201">
    <property type="entry name" value="Cache_3-Cache_2"/>
    <property type="match status" value="1"/>
</dbReference>
<dbReference type="PANTHER" id="PTHR32089">
    <property type="entry name" value="METHYL-ACCEPTING CHEMOTAXIS PROTEIN MCPB"/>
    <property type="match status" value="1"/>
</dbReference>
<evidence type="ECO:0000256" key="4">
    <source>
        <dbReference type="SAM" id="Phobius"/>
    </source>
</evidence>
<dbReference type="OrthoDB" id="9814363at2"/>
<feature type="transmembrane region" description="Helical" evidence="4">
    <location>
        <begin position="305"/>
        <end position="328"/>
    </location>
</feature>
<keyword evidence="4" id="KW-0812">Transmembrane</keyword>
<dbReference type="RefSeq" id="WP_161259721.1">
    <property type="nucleotide sequence ID" value="NZ_WXEY01000028.1"/>
</dbReference>
<dbReference type="Pfam" id="PF00672">
    <property type="entry name" value="HAMP"/>
    <property type="match status" value="1"/>
</dbReference>
<dbReference type="Gene3D" id="3.30.450.20">
    <property type="entry name" value="PAS domain"/>
    <property type="match status" value="1"/>
</dbReference>
<dbReference type="InterPro" id="IPR029151">
    <property type="entry name" value="Sensor-like_sf"/>
</dbReference>
<organism evidence="7 8">
    <name type="scientific">Heliomicrobium undosum</name>
    <dbReference type="NCBI Taxonomy" id="121734"/>
    <lineage>
        <taxon>Bacteria</taxon>
        <taxon>Bacillati</taxon>
        <taxon>Bacillota</taxon>
        <taxon>Clostridia</taxon>
        <taxon>Eubacteriales</taxon>
        <taxon>Heliobacteriaceae</taxon>
        <taxon>Heliomicrobium</taxon>
    </lineage>
</organism>
<keyword evidence="4" id="KW-0472">Membrane</keyword>
<evidence type="ECO:0000259" key="5">
    <source>
        <dbReference type="PROSITE" id="PS50111"/>
    </source>
</evidence>
<dbReference type="PROSITE" id="PS50885">
    <property type="entry name" value="HAMP"/>
    <property type="match status" value="1"/>
</dbReference>
<dbReference type="GO" id="GO:0016020">
    <property type="term" value="C:membrane"/>
    <property type="evidence" value="ECO:0007669"/>
    <property type="project" value="InterPro"/>
</dbReference>
<protein>
    <submittedName>
        <fullName evidence="7">HAMP domain-containing protein</fullName>
    </submittedName>
</protein>
<dbReference type="Gene3D" id="1.10.287.950">
    <property type="entry name" value="Methyl-accepting chemotaxis protein"/>
    <property type="match status" value="1"/>
</dbReference>
<dbReference type="Proteomes" id="UP000463470">
    <property type="component" value="Unassembled WGS sequence"/>
</dbReference>
<dbReference type="SUPFAM" id="SSF103190">
    <property type="entry name" value="Sensory domain-like"/>
    <property type="match status" value="1"/>
</dbReference>
<sequence>MRIKNKLIASFVVLTVFCAGVLGVLAGMKADEALTRAAAKDSEHITESIQSMVGIRQAALEEQLRFNMKEAQTELADFGEVRLEVGEPTQVGKYNLPALYAGNQRLTLDTAYVDKLQETIGGTATVFLLHDNELVRVSTNVLDKEGKRSVGTSIKSDSPVYQSILRKQPFQGRAFVVTGWYITGYTPLTDKQGKVLGALYVGVKEQDPILEKAVADIKVGQNGYAFVMDTAGDFIIHPTLKGKNGNDLPFIQQIIKEKNGKMEYDYEGKKKLSIFRYFEPWDWYIVASVNVDDLRAEAARLITTLIIAGLVIAGIAVAVSLTLANSLVKPIYRLKEFMETASRGDLTVRSDIDGTDEIGDLSRSFNTMIAANREVIVGLRSAVDQMTLSTEQVAQAAESANKGMAEVSAGVEGVARDAIHNADALKEAGKGSDEVAKTAQHVAESATSASHDSAIVSDQAAEVLKTMDLVAGTVVNLDTSRKEIAAVVGQLVEATEGIAGFVNIITGIAEQTNLLALNAAIESARAGEHGRGFAVVAEEVRKLAEQSGKSAQEIVNVIADMQAKTRDAVAMSDRTEEQIVATSGQVQAMMAKVQSIVDAVGRVNGQIQEIAAAAQEQSALSEEMTATIGDLSGSTQTSAALAQQMATGVQLQASTLEEIGATMEELDKMAADLLEKIKRFNV</sequence>
<feature type="domain" description="Methyl-accepting transducer" evidence="5">
    <location>
        <begin position="396"/>
        <end position="632"/>
    </location>
</feature>
<evidence type="ECO:0000256" key="1">
    <source>
        <dbReference type="ARBA" id="ARBA00023224"/>
    </source>
</evidence>
<evidence type="ECO:0000259" key="6">
    <source>
        <dbReference type="PROSITE" id="PS50885"/>
    </source>
</evidence>
<keyword evidence="1 3" id="KW-0807">Transducer</keyword>
<dbReference type="Gene3D" id="6.10.340.10">
    <property type="match status" value="1"/>
</dbReference>
<dbReference type="InterPro" id="IPR033462">
    <property type="entry name" value="Cache_3-Cache_2"/>
</dbReference>
<dbReference type="AlphaFoldDB" id="A0A845LE58"/>
<dbReference type="PANTHER" id="PTHR32089:SF112">
    <property type="entry name" value="LYSOZYME-LIKE PROTEIN-RELATED"/>
    <property type="match status" value="1"/>
</dbReference>
<dbReference type="SMART" id="SM00283">
    <property type="entry name" value="MA"/>
    <property type="match status" value="1"/>
</dbReference>
<proteinExistence type="inferred from homology"/>
<accession>A0A845LE58</accession>